<evidence type="ECO:0000313" key="1">
    <source>
        <dbReference type="EMBL" id="KAG2117381.1"/>
    </source>
</evidence>
<evidence type="ECO:0000313" key="2">
    <source>
        <dbReference type="Proteomes" id="UP000823399"/>
    </source>
</evidence>
<dbReference type="RefSeq" id="XP_041298270.1">
    <property type="nucleotide sequence ID" value="XM_041433306.1"/>
</dbReference>
<protein>
    <submittedName>
        <fullName evidence="1">Uncharacterized protein</fullName>
    </submittedName>
</protein>
<name>A0A9P7JZ73_9AGAM</name>
<comment type="caution">
    <text evidence="1">The sequence shown here is derived from an EMBL/GenBank/DDBJ whole genome shotgun (WGS) entry which is preliminary data.</text>
</comment>
<sequence>MFSLPRTGICSDEGLTDNTPIVLHGHSSVDFNCLLDHLFGKLQDTDSDSNGDTEQVNNTPPESVSTLVSLLTISAIFDLCHQFKILPWLTLAFRELVSLPIESLGPAGLEKIPAYILHALIQVKHQISTHRLTLAAVVPPAMAGMLCHTPMSCADGWETGWKAGPAEMLRHPDIFYSSWDILAHLNSVEIPQVCSDCQESSVANMKETGCLLMEDGFVEDKLEGLRAWLMSH</sequence>
<proteinExistence type="predicted"/>
<accession>A0A9P7JZ73</accession>
<keyword evidence="2" id="KW-1185">Reference proteome</keyword>
<dbReference type="EMBL" id="JABBWM010000005">
    <property type="protein sequence ID" value="KAG2117381.1"/>
    <property type="molecule type" value="Genomic_DNA"/>
</dbReference>
<dbReference type="GeneID" id="64695565"/>
<organism evidence="1 2">
    <name type="scientific">Suillus discolor</name>
    <dbReference type="NCBI Taxonomy" id="1912936"/>
    <lineage>
        <taxon>Eukaryota</taxon>
        <taxon>Fungi</taxon>
        <taxon>Dikarya</taxon>
        <taxon>Basidiomycota</taxon>
        <taxon>Agaricomycotina</taxon>
        <taxon>Agaricomycetes</taxon>
        <taxon>Agaricomycetidae</taxon>
        <taxon>Boletales</taxon>
        <taxon>Suillineae</taxon>
        <taxon>Suillaceae</taxon>
        <taxon>Suillus</taxon>
    </lineage>
</organism>
<dbReference type="OrthoDB" id="2804507at2759"/>
<dbReference type="Proteomes" id="UP000823399">
    <property type="component" value="Unassembled WGS sequence"/>
</dbReference>
<dbReference type="AlphaFoldDB" id="A0A9P7JZ73"/>
<reference evidence="1" key="1">
    <citation type="journal article" date="2020" name="New Phytol.">
        <title>Comparative genomics reveals dynamic genome evolution in host specialist ectomycorrhizal fungi.</title>
        <authorList>
            <person name="Lofgren L.A."/>
            <person name="Nguyen N.H."/>
            <person name="Vilgalys R."/>
            <person name="Ruytinx J."/>
            <person name="Liao H.L."/>
            <person name="Branco S."/>
            <person name="Kuo A."/>
            <person name="LaButti K."/>
            <person name="Lipzen A."/>
            <person name="Andreopoulos W."/>
            <person name="Pangilinan J."/>
            <person name="Riley R."/>
            <person name="Hundley H."/>
            <person name="Na H."/>
            <person name="Barry K."/>
            <person name="Grigoriev I.V."/>
            <person name="Stajich J.E."/>
            <person name="Kennedy P.G."/>
        </authorList>
    </citation>
    <scope>NUCLEOTIDE SEQUENCE</scope>
    <source>
        <strain evidence="1">FC423</strain>
    </source>
</reference>
<gene>
    <name evidence="1" type="ORF">F5147DRAFT_648908</name>
</gene>